<dbReference type="Gene3D" id="3.30.750.170">
    <property type="match status" value="1"/>
</dbReference>
<protein>
    <submittedName>
        <fullName evidence="2">C-terminal processing protease CtpA/Prc, contains a PDZ domain</fullName>
    </submittedName>
</protein>
<dbReference type="Pfam" id="PF17820">
    <property type="entry name" value="PDZ_6"/>
    <property type="match status" value="1"/>
</dbReference>
<reference evidence="2 3" key="1">
    <citation type="submission" date="2016-10" db="EMBL/GenBank/DDBJ databases">
        <authorList>
            <person name="de Groot N.N."/>
        </authorList>
    </citation>
    <scope>NUCLEOTIDE SEQUENCE [LARGE SCALE GENOMIC DNA]</scope>
    <source>
        <strain evidence="2 3">DSM 19938</strain>
    </source>
</reference>
<dbReference type="STRING" id="408657.SAMN04487995_3592"/>
<dbReference type="Proteomes" id="UP000199532">
    <property type="component" value="Unassembled WGS sequence"/>
</dbReference>
<evidence type="ECO:0000313" key="3">
    <source>
        <dbReference type="Proteomes" id="UP000199532"/>
    </source>
</evidence>
<dbReference type="GO" id="GO:0004175">
    <property type="term" value="F:endopeptidase activity"/>
    <property type="evidence" value="ECO:0007669"/>
    <property type="project" value="TreeGrafter"/>
</dbReference>
<keyword evidence="2" id="KW-0378">Hydrolase</keyword>
<feature type="domain" description="Tail specific protease" evidence="1">
    <location>
        <begin position="180"/>
        <end position="401"/>
    </location>
</feature>
<dbReference type="PANTHER" id="PTHR32060">
    <property type="entry name" value="TAIL-SPECIFIC PROTEASE"/>
    <property type="match status" value="1"/>
</dbReference>
<dbReference type="SUPFAM" id="SSF50156">
    <property type="entry name" value="PDZ domain-like"/>
    <property type="match status" value="1"/>
</dbReference>
<sequence length="463" mass="51201">MRKVLLLVLVFTGVLSSCRDKNVDPATDLETSNWIVDQMKTWYYWNDKIPANPDLTLAPEALFNSLLYKFDATARPDGDRFSWIESDADALKAELSGSTKTTGLQLRLFYYPTGGTNIVGLVGYALPGSPAALAGFKRGDIITRIDDKQLTASNYYDLIYSDVARKYTLGALNEQDAIVETTTTRNVTPVSFQEDPVFFDTTLQYGSNTIGYLVYHQFIASKSGSDKKEYDQKIDNVFASFKSKNVNSLVLDLRYNPGGYVSSATNLASLIGKGITSNDIFYYKEYNSTLTPILEKRYGKEYFTDKFSAKSQNIGSGLQHLIILTSNRTASASELLINGLKPFMKVTVIGDQTVGKNVGSVTLSDDSKKVKWGLQPIVTKSFNSLKQSDYSKGFTPDIPVKEGLRLFPYGNPKDPLLAAAILEITGSATVRQKADQLRTAGYADDFSTTFERKAGGSNMFFDK</sequence>
<gene>
    <name evidence="2" type="ORF">SAMN04487995_3592</name>
</gene>
<dbReference type="Pfam" id="PF18294">
    <property type="entry name" value="Pept_S41_N"/>
    <property type="match status" value="1"/>
</dbReference>
<dbReference type="InterPro" id="IPR041613">
    <property type="entry name" value="Pept_S41_N"/>
</dbReference>
<dbReference type="Gene3D" id="2.30.42.10">
    <property type="match status" value="1"/>
</dbReference>
<name>A0A1H6WJD9_9BACT</name>
<dbReference type="EMBL" id="FNXY01000005">
    <property type="protein sequence ID" value="SEJ17048.1"/>
    <property type="molecule type" value="Genomic_DNA"/>
</dbReference>
<dbReference type="GO" id="GO:0030288">
    <property type="term" value="C:outer membrane-bounded periplasmic space"/>
    <property type="evidence" value="ECO:0007669"/>
    <property type="project" value="TreeGrafter"/>
</dbReference>
<accession>A0A1H6WJD9</accession>
<proteinExistence type="predicted"/>
<dbReference type="Pfam" id="PF03572">
    <property type="entry name" value="Peptidase_S41"/>
    <property type="match status" value="1"/>
</dbReference>
<dbReference type="InterPro" id="IPR036034">
    <property type="entry name" value="PDZ_sf"/>
</dbReference>
<dbReference type="InterPro" id="IPR029045">
    <property type="entry name" value="ClpP/crotonase-like_dom_sf"/>
</dbReference>
<dbReference type="OrthoDB" id="7168509at2"/>
<keyword evidence="3" id="KW-1185">Reference proteome</keyword>
<organism evidence="2 3">
    <name type="scientific">Dyadobacter koreensis</name>
    <dbReference type="NCBI Taxonomy" id="408657"/>
    <lineage>
        <taxon>Bacteria</taxon>
        <taxon>Pseudomonadati</taxon>
        <taxon>Bacteroidota</taxon>
        <taxon>Cytophagia</taxon>
        <taxon>Cytophagales</taxon>
        <taxon>Spirosomataceae</taxon>
        <taxon>Dyadobacter</taxon>
    </lineage>
</organism>
<dbReference type="AlphaFoldDB" id="A0A1H6WJD9"/>
<dbReference type="CDD" id="cd07561">
    <property type="entry name" value="Peptidase_S41_CPP_like"/>
    <property type="match status" value="1"/>
</dbReference>
<dbReference type="Gene3D" id="3.90.226.10">
    <property type="entry name" value="2-enoyl-CoA Hydratase, Chain A, domain 1"/>
    <property type="match status" value="1"/>
</dbReference>
<dbReference type="GO" id="GO:0007165">
    <property type="term" value="P:signal transduction"/>
    <property type="evidence" value="ECO:0007669"/>
    <property type="project" value="TreeGrafter"/>
</dbReference>
<dbReference type="PROSITE" id="PS51257">
    <property type="entry name" value="PROKAR_LIPOPROTEIN"/>
    <property type="match status" value="1"/>
</dbReference>
<dbReference type="InterPro" id="IPR041489">
    <property type="entry name" value="PDZ_6"/>
</dbReference>
<evidence type="ECO:0000313" key="2">
    <source>
        <dbReference type="EMBL" id="SEJ17048.1"/>
    </source>
</evidence>
<dbReference type="GO" id="GO:0006508">
    <property type="term" value="P:proteolysis"/>
    <property type="evidence" value="ECO:0007669"/>
    <property type="project" value="UniProtKB-KW"/>
</dbReference>
<dbReference type="GO" id="GO:0008236">
    <property type="term" value="F:serine-type peptidase activity"/>
    <property type="evidence" value="ECO:0007669"/>
    <property type="project" value="InterPro"/>
</dbReference>
<dbReference type="InterPro" id="IPR005151">
    <property type="entry name" value="Tail-specific_protease"/>
</dbReference>
<evidence type="ECO:0000259" key="1">
    <source>
        <dbReference type="SMART" id="SM00245"/>
    </source>
</evidence>
<dbReference type="SUPFAM" id="SSF52096">
    <property type="entry name" value="ClpP/crotonase"/>
    <property type="match status" value="1"/>
</dbReference>
<dbReference type="PANTHER" id="PTHR32060:SF30">
    <property type="entry name" value="CARBOXY-TERMINAL PROCESSING PROTEASE CTPA"/>
    <property type="match status" value="1"/>
</dbReference>
<dbReference type="RefSeq" id="WP_090337479.1">
    <property type="nucleotide sequence ID" value="NZ_FNXY01000005.1"/>
</dbReference>
<keyword evidence="2" id="KW-0645">Protease</keyword>
<dbReference type="SMART" id="SM00245">
    <property type="entry name" value="TSPc"/>
    <property type="match status" value="1"/>
</dbReference>